<reference evidence="3 4" key="1">
    <citation type="submission" date="2018-07" db="EMBL/GenBank/DDBJ databases">
        <title>Genomic Encyclopedia of Type Strains, Phase IV (KMG-IV): sequencing the most valuable type-strain genomes for metagenomic binning, comparative biology and taxonomic classification.</title>
        <authorList>
            <person name="Goeker M."/>
        </authorList>
    </citation>
    <scope>NUCLEOTIDE SEQUENCE [LARGE SCALE GENOMIC DNA]</scope>
    <source>
        <strain evidence="3 4">DSM 44290</strain>
    </source>
</reference>
<dbReference type="EMBL" id="QQBC01000002">
    <property type="protein sequence ID" value="RDI68015.1"/>
    <property type="molecule type" value="Genomic_DNA"/>
</dbReference>
<dbReference type="InterPro" id="IPR012312">
    <property type="entry name" value="Hemerythrin-like"/>
</dbReference>
<gene>
    <name evidence="3" type="ORF">DFR76_102416</name>
</gene>
<dbReference type="Gene3D" id="1.20.120.520">
    <property type="entry name" value="nmb1532 protein domain like"/>
    <property type="match status" value="1"/>
</dbReference>
<dbReference type="PANTHER" id="PTHR35585:SF1">
    <property type="entry name" value="HHE DOMAIN PROTEIN (AFU_ORTHOLOGUE AFUA_4G00730)"/>
    <property type="match status" value="1"/>
</dbReference>
<protein>
    <submittedName>
        <fullName evidence="3">Hemerythrin HHE cation binding domain-containing protein</fullName>
    </submittedName>
</protein>
<accession>A0A370IBA7</accession>
<feature type="compositionally biased region" description="Low complexity" evidence="1">
    <location>
        <begin position="156"/>
        <end position="166"/>
    </location>
</feature>
<organism evidence="3 4">
    <name type="scientific">Nocardia pseudobrasiliensis</name>
    <dbReference type="NCBI Taxonomy" id="45979"/>
    <lineage>
        <taxon>Bacteria</taxon>
        <taxon>Bacillati</taxon>
        <taxon>Actinomycetota</taxon>
        <taxon>Actinomycetes</taxon>
        <taxon>Mycobacteriales</taxon>
        <taxon>Nocardiaceae</taxon>
        <taxon>Nocardia</taxon>
    </lineage>
</organism>
<evidence type="ECO:0000259" key="2">
    <source>
        <dbReference type="Pfam" id="PF01814"/>
    </source>
</evidence>
<dbReference type="CDD" id="cd12108">
    <property type="entry name" value="Hr-like"/>
    <property type="match status" value="1"/>
</dbReference>
<dbReference type="STRING" id="1210086.GCA_001613105_00992"/>
<dbReference type="AlphaFoldDB" id="A0A370IBA7"/>
<feature type="domain" description="Hemerythrin-like" evidence="2">
    <location>
        <begin position="5"/>
        <end position="124"/>
    </location>
</feature>
<dbReference type="Proteomes" id="UP000254869">
    <property type="component" value="Unassembled WGS sequence"/>
</dbReference>
<evidence type="ECO:0000256" key="1">
    <source>
        <dbReference type="SAM" id="MobiDB-lite"/>
    </source>
</evidence>
<proteinExistence type="predicted"/>
<comment type="caution">
    <text evidence="3">The sequence shown here is derived from an EMBL/GenBank/DDBJ whole genome shotgun (WGS) entry which is preliminary data.</text>
</comment>
<sequence length="166" mass="19010">MSTDAIVLLREDHKEIRKLFRKFKNASSGAVAERGRVVEKIIAALTVHTYIENECMYPRVRELVPELEDDILESYEEHHVADVLVRELASMKPSDEHYTAKVTVLIENVDHHIDEEENEWFPKVRDKLGRKQLQEIGARLLESRKDAPTSPKQPSAVKKAVDAVVS</sequence>
<dbReference type="PANTHER" id="PTHR35585">
    <property type="entry name" value="HHE DOMAIN PROTEIN (AFU_ORTHOLOGUE AFUA_4G00730)"/>
    <property type="match status" value="1"/>
</dbReference>
<feature type="region of interest" description="Disordered" evidence="1">
    <location>
        <begin position="141"/>
        <end position="166"/>
    </location>
</feature>
<dbReference type="Pfam" id="PF01814">
    <property type="entry name" value="Hemerythrin"/>
    <property type="match status" value="1"/>
</dbReference>
<keyword evidence="4" id="KW-1185">Reference proteome</keyword>
<name>A0A370IBA7_9NOCA</name>
<evidence type="ECO:0000313" key="4">
    <source>
        <dbReference type="Proteomes" id="UP000254869"/>
    </source>
</evidence>
<evidence type="ECO:0000313" key="3">
    <source>
        <dbReference type="EMBL" id="RDI68015.1"/>
    </source>
</evidence>
<dbReference type="RefSeq" id="WP_067992570.1">
    <property type="nucleotide sequence ID" value="NZ_QQBC01000002.1"/>
</dbReference>